<feature type="domain" description="BZIP" evidence="2">
    <location>
        <begin position="59"/>
        <end position="120"/>
    </location>
</feature>
<dbReference type="PRINTS" id="PR00042">
    <property type="entry name" value="LEUZIPPRFOS"/>
</dbReference>
<feature type="region of interest" description="Disordered" evidence="1">
    <location>
        <begin position="31"/>
        <end position="84"/>
    </location>
</feature>
<dbReference type="EMBL" id="JW880816">
    <property type="protein sequence ID" value="AFP13333.1"/>
    <property type="molecule type" value="mRNA"/>
</dbReference>
<dbReference type="GO" id="GO:0000981">
    <property type="term" value="F:DNA-binding transcription factor activity, RNA polymerase II-specific"/>
    <property type="evidence" value="ECO:0007669"/>
    <property type="project" value="TreeGrafter"/>
</dbReference>
<dbReference type="InterPro" id="IPR046347">
    <property type="entry name" value="bZIP_sf"/>
</dbReference>
<evidence type="ECO:0000256" key="1">
    <source>
        <dbReference type="SAM" id="MobiDB-lite"/>
    </source>
</evidence>
<reference evidence="3" key="1">
    <citation type="journal article" date="2014" name="Nature">
        <title>Elephant shark genome provides unique insights into gnathostome evolution.</title>
        <authorList>
            <consortium name="International Elephant Shark Genome Sequencing Consortium"/>
            <person name="Venkatesh B."/>
            <person name="Lee A.P."/>
            <person name="Ravi V."/>
            <person name="Maurya A.K."/>
            <person name="Lian M.M."/>
            <person name="Swann J.B."/>
            <person name="Ohta Y."/>
            <person name="Flajnik M.F."/>
            <person name="Sutoh Y."/>
            <person name="Kasahara M."/>
            <person name="Hoon S."/>
            <person name="Gangu V."/>
            <person name="Roy S.W."/>
            <person name="Irimia M."/>
            <person name="Korzh V."/>
            <person name="Kondrychyn I."/>
            <person name="Lim Z.W."/>
            <person name="Tay B.H."/>
            <person name="Tohari S."/>
            <person name="Kong K.W."/>
            <person name="Ho S."/>
            <person name="Lorente-Galdos B."/>
            <person name="Quilez J."/>
            <person name="Marques-Bonet T."/>
            <person name="Raney B.J."/>
            <person name="Ingham P.W."/>
            <person name="Tay A."/>
            <person name="Hillier L.W."/>
            <person name="Minx P."/>
            <person name="Boehm T."/>
            <person name="Wilson R.K."/>
            <person name="Brenner S."/>
            <person name="Warren W.C."/>
        </authorList>
    </citation>
    <scope>NUCLEOTIDE SEQUENCE</scope>
    <source>
        <tissue evidence="3">Brain</tissue>
    </source>
</reference>
<proteinExistence type="evidence at transcript level"/>
<sequence length="145" mass="17017">MLKPNVGEMVSISSPLNFLRMVVFPALSSPLGRRVKEQVTSESSESSEKNDHEFGTIHKKTRRREKNRLAAQKTRQKQTQRADILHQEHEQLEKKNVSLRREIEQLKDVLKQWKELVQEHEPRCQMMNAPKSQSELVNVFPCEWS</sequence>
<dbReference type="PROSITE" id="PS00036">
    <property type="entry name" value="BZIP_BASIC"/>
    <property type="match status" value="1"/>
</dbReference>
<feature type="non-terminal residue" evidence="3">
    <location>
        <position position="145"/>
    </location>
</feature>
<organism evidence="3">
    <name type="scientific">Callorhinchus milii</name>
    <name type="common">Ghost shark</name>
    <dbReference type="NCBI Taxonomy" id="7868"/>
    <lineage>
        <taxon>Eukaryota</taxon>
        <taxon>Metazoa</taxon>
        <taxon>Chordata</taxon>
        <taxon>Craniata</taxon>
        <taxon>Vertebrata</taxon>
        <taxon>Chondrichthyes</taxon>
        <taxon>Holocephali</taxon>
        <taxon>Chimaeriformes</taxon>
        <taxon>Callorhinchidae</taxon>
        <taxon>Callorhinchus</taxon>
    </lineage>
</organism>
<dbReference type="PANTHER" id="PTHR23351">
    <property type="entry name" value="FOS TRANSCRIPTION FACTOR-RELATED"/>
    <property type="match status" value="1"/>
</dbReference>
<dbReference type="GO" id="GO:0000978">
    <property type="term" value="F:RNA polymerase II cis-regulatory region sequence-specific DNA binding"/>
    <property type="evidence" value="ECO:0007669"/>
    <property type="project" value="TreeGrafter"/>
</dbReference>
<dbReference type="AlphaFoldDB" id="V9LID4"/>
<name>V9LID4_CALMI</name>
<evidence type="ECO:0000313" key="3">
    <source>
        <dbReference type="EMBL" id="AFP13333.1"/>
    </source>
</evidence>
<feature type="compositionally biased region" description="Basic residues" evidence="1">
    <location>
        <begin position="57"/>
        <end position="66"/>
    </location>
</feature>
<protein>
    <submittedName>
        <fullName evidence="3">Basic leucine zipper transcriptional factor ATF-like protein</fullName>
    </submittedName>
</protein>
<dbReference type="PROSITE" id="PS50217">
    <property type="entry name" value="BZIP"/>
    <property type="match status" value="1"/>
</dbReference>
<dbReference type="SUPFAM" id="SSF57959">
    <property type="entry name" value="Leucine zipper domain"/>
    <property type="match status" value="1"/>
</dbReference>
<evidence type="ECO:0000259" key="2">
    <source>
        <dbReference type="PROSITE" id="PS50217"/>
    </source>
</evidence>
<dbReference type="InterPro" id="IPR000837">
    <property type="entry name" value="AP-1"/>
</dbReference>
<accession>V9LID4</accession>
<dbReference type="InterPro" id="IPR004827">
    <property type="entry name" value="bZIP"/>
</dbReference>
<dbReference type="GO" id="GO:0005634">
    <property type="term" value="C:nucleus"/>
    <property type="evidence" value="ECO:0007669"/>
    <property type="project" value="TreeGrafter"/>
</dbReference>
<dbReference type="Gene3D" id="1.20.5.170">
    <property type="match status" value="1"/>
</dbReference>
<feature type="compositionally biased region" description="Basic and acidic residues" evidence="1">
    <location>
        <begin position="46"/>
        <end position="56"/>
    </location>
</feature>
<dbReference type="PANTHER" id="PTHR23351:SF59">
    <property type="entry name" value="CYCLIC AMP-DEPENDENT TRANSCRIPTION FACTOR ATF-3-LIKE"/>
    <property type="match status" value="1"/>
</dbReference>
<dbReference type="Pfam" id="PF00170">
    <property type="entry name" value="bZIP_1"/>
    <property type="match status" value="1"/>
</dbReference>
<dbReference type="SMART" id="SM00338">
    <property type="entry name" value="BRLZ"/>
    <property type="match status" value="1"/>
</dbReference>